<dbReference type="Pfam" id="PF02424">
    <property type="entry name" value="ApbE"/>
    <property type="match status" value="2"/>
</dbReference>
<dbReference type="EC" id="2.7.1.180" evidence="2"/>
<evidence type="ECO:0000256" key="5">
    <source>
        <dbReference type="ARBA" id="ARBA00022679"/>
    </source>
</evidence>
<keyword evidence="5 11" id="KW-0808">Transferase</keyword>
<keyword evidence="7" id="KW-0274">FAD</keyword>
<reference evidence="11 12" key="1">
    <citation type="submission" date="2019-04" db="EMBL/GenBank/DDBJ databases">
        <title>Streptomyces oryziradicis sp. nov., a novel actinomycete isolated from rhizosphere soil of rice (Oryza sativa L.).</title>
        <authorList>
            <person name="Li C."/>
        </authorList>
    </citation>
    <scope>NUCLEOTIDE SEQUENCE [LARGE SCALE GENOMIC DNA]</scope>
    <source>
        <strain evidence="11 12">NEAU-C40</strain>
    </source>
</reference>
<dbReference type="InterPro" id="IPR024932">
    <property type="entry name" value="ApbE"/>
</dbReference>
<organism evidence="11 12">
    <name type="scientific">Actinacidiphila oryziradicis</name>
    <dbReference type="NCBI Taxonomy" id="2571141"/>
    <lineage>
        <taxon>Bacteria</taxon>
        <taxon>Bacillati</taxon>
        <taxon>Actinomycetota</taxon>
        <taxon>Actinomycetes</taxon>
        <taxon>Kitasatosporales</taxon>
        <taxon>Streptomycetaceae</taxon>
        <taxon>Actinacidiphila</taxon>
    </lineage>
</organism>
<dbReference type="Proteomes" id="UP000305778">
    <property type="component" value="Unassembled WGS sequence"/>
</dbReference>
<dbReference type="OrthoDB" id="9778595at2"/>
<evidence type="ECO:0000256" key="8">
    <source>
        <dbReference type="ARBA" id="ARBA00022842"/>
    </source>
</evidence>
<comment type="catalytic activity">
    <reaction evidence="10">
        <text>L-threonyl-[protein] + FAD = FMN-L-threonyl-[protein] + AMP + H(+)</text>
        <dbReference type="Rhea" id="RHEA:36847"/>
        <dbReference type="Rhea" id="RHEA-COMP:11060"/>
        <dbReference type="Rhea" id="RHEA-COMP:11061"/>
        <dbReference type="ChEBI" id="CHEBI:15378"/>
        <dbReference type="ChEBI" id="CHEBI:30013"/>
        <dbReference type="ChEBI" id="CHEBI:57692"/>
        <dbReference type="ChEBI" id="CHEBI:74257"/>
        <dbReference type="ChEBI" id="CHEBI:456215"/>
        <dbReference type="EC" id="2.7.1.180"/>
    </reaction>
</comment>
<dbReference type="AlphaFoldDB" id="A0A4U0SAC3"/>
<keyword evidence="8" id="KW-0460">Magnesium</keyword>
<keyword evidence="6" id="KW-0479">Metal-binding</keyword>
<evidence type="ECO:0000313" key="11">
    <source>
        <dbReference type="EMBL" id="TKA06260.1"/>
    </source>
</evidence>
<proteinExistence type="predicted"/>
<dbReference type="PANTHER" id="PTHR30040">
    <property type="entry name" value="THIAMINE BIOSYNTHESIS LIPOPROTEIN APBE"/>
    <property type="match status" value="1"/>
</dbReference>
<dbReference type="RefSeq" id="WP_136727620.1">
    <property type="nucleotide sequence ID" value="NZ_SUMC01000041.1"/>
</dbReference>
<dbReference type="InterPro" id="IPR003374">
    <property type="entry name" value="ApbE-like_sf"/>
</dbReference>
<evidence type="ECO:0000256" key="4">
    <source>
        <dbReference type="ARBA" id="ARBA00022630"/>
    </source>
</evidence>
<evidence type="ECO:0000313" key="12">
    <source>
        <dbReference type="Proteomes" id="UP000305778"/>
    </source>
</evidence>
<evidence type="ECO:0000256" key="10">
    <source>
        <dbReference type="ARBA" id="ARBA00048540"/>
    </source>
</evidence>
<dbReference type="EMBL" id="SUMC01000041">
    <property type="protein sequence ID" value="TKA06260.1"/>
    <property type="molecule type" value="Genomic_DNA"/>
</dbReference>
<evidence type="ECO:0000256" key="2">
    <source>
        <dbReference type="ARBA" id="ARBA00011955"/>
    </source>
</evidence>
<accession>A0A4U0SAC3</accession>
<dbReference type="SUPFAM" id="SSF143631">
    <property type="entry name" value="ApbE-like"/>
    <property type="match status" value="1"/>
</dbReference>
<evidence type="ECO:0000256" key="3">
    <source>
        <dbReference type="ARBA" id="ARBA00016337"/>
    </source>
</evidence>
<dbReference type="GO" id="GO:0046872">
    <property type="term" value="F:metal ion binding"/>
    <property type="evidence" value="ECO:0007669"/>
    <property type="project" value="UniProtKB-KW"/>
</dbReference>
<dbReference type="GO" id="GO:0016740">
    <property type="term" value="F:transferase activity"/>
    <property type="evidence" value="ECO:0007669"/>
    <property type="project" value="UniProtKB-KW"/>
</dbReference>
<dbReference type="PANTHER" id="PTHR30040:SF2">
    <property type="entry name" value="FAD:PROTEIN FMN TRANSFERASE"/>
    <property type="match status" value="1"/>
</dbReference>
<comment type="caution">
    <text evidence="11">The sequence shown here is derived from an EMBL/GenBank/DDBJ whole genome shotgun (WGS) entry which is preliminary data.</text>
</comment>
<evidence type="ECO:0000256" key="6">
    <source>
        <dbReference type="ARBA" id="ARBA00022723"/>
    </source>
</evidence>
<protein>
    <recommendedName>
        <fullName evidence="3">FAD:protein FMN transferase</fullName>
        <ecNumber evidence="2">2.7.1.180</ecNumber>
    </recommendedName>
    <alternativeName>
        <fullName evidence="9">Flavin transferase</fullName>
    </alternativeName>
</protein>
<evidence type="ECO:0000256" key="1">
    <source>
        <dbReference type="ARBA" id="ARBA00001946"/>
    </source>
</evidence>
<keyword evidence="12" id="KW-1185">Reference proteome</keyword>
<evidence type="ECO:0000256" key="9">
    <source>
        <dbReference type="ARBA" id="ARBA00031306"/>
    </source>
</evidence>
<dbReference type="Gene3D" id="3.10.520.10">
    <property type="entry name" value="ApbE-like domains"/>
    <property type="match status" value="2"/>
</dbReference>
<sequence>MSTANELSAQKAQGAAGPYVHVEHVMGTTVSIDLRGCTADTAEAGTAGVIRWLHEVDAAFSTYRPDSAISRIERGELTIGQADDDIAWVLGRCEELRRETDGFFDARAHGPLDPSALVKGWAVQRAADDLTRRGITDFCLSAGGDVVCRGGREPGLPWRIGIQHPYDRAAVAAVLQATDLAVATSGTYERGSHIVDPHTRRAPRAVVSVTVCGPDLGTADAYSTAAFAMGHEAAAWTLSLDGYEAMTVTEDDTVFTTPSFPLADPGQDTR</sequence>
<name>A0A4U0SAC3_9ACTN</name>
<keyword evidence="4" id="KW-0285">Flavoprotein</keyword>
<comment type="cofactor">
    <cofactor evidence="1">
        <name>Mg(2+)</name>
        <dbReference type="ChEBI" id="CHEBI:18420"/>
    </cofactor>
</comment>
<evidence type="ECO:0000256" key="7">
    <source>
        <dbReference type="ARBA" id="ARBA00022827"/>
    </source>
</evidence>
<gene>
    <name evidence="11" type="ORF">FCI23_32570</name>
</gene>